<proteinExistence type="predicted"/>
<organism evidence="2 3">
    <name type="scientific">Hydrogenophaga electricum</name>
    <dbReference type="NCBI Taxonomy" id="1230953"/>
    <lineage>
        <taxon>Bacteria</taxon>
        <taxon>Pseudomonadati</taxon>
        <taxon>Pseudomonadota</taxon>
        <taxon>Betaproteobacteria</taxon>
        <taxon>Burkholderiales</taxon>
        <taxon>Comamonadaceae</taxon>
        <taxon>Hydrogenophaga</taxon>
    </lineage>
</organism>
<evidence type="ECO:0000313" key="2">
    <source>
        <dbReference type="EMBL" id="GLS15342.1"/>
    </source>
</evidence>
<keyword evidence="1" id="KW-0732">Signal</keyword>
<gene>
    <name evidence="2" type="ORF">GCM10007935_27770</name>
</gene>
<reference evidence="3" key="1">
    <citation type="journal article" date="2019" name="Int. J. Syst. Evol. Microbiol.">
        <title>The Global Catalogue of Microorganisms (GCM) 10K type strain sequencing project: providing services to taxonomists for standard genome sequencing and annotation.</title>
        <authorList>
            <consortium name="The Broad Institute Genomics Platform"/>
            <consortium name="The Broad Institute Genome Sequencing Center for Infectious Disease"/>
            <person name="Wu L."/>
            <person name="Ma J."/>
        </authorList>
    </citation>
    <scope>NUCLEOTIDE SEQUENCE [LARGE SCALE GENOMIC DNA]</scope>
    <source>
        <strain evidence="3">NBRC 109341</strain>
    </source>
</reference>
<dbReference type="Proteomes" id="UP001156903">
    <property type="component" value="Unassembled WGS sequence"/>
</dbReference>
<dbReference type="RefSeq" id="WP_234264439.1">
    <property type="nucleotide sequence ID" value="NZ_BSPB01000024.1"/>
</dbReference>
<feature type="signal peptide" evidence="1">
    <location>
        <begin position="1"/>
        <end position="19"/>
    </location>
</feature>
<comment type="caution">
    <text evidence="2">The sequence shown here is derived from an EMBL/GenBank/DDBJ whole genome shotgun (WGS) entry which is preliminary data.</text>
</comment>
<dbReference type="PROSITE" id="PS51257">
    <property type="entry name" value="PROKAR_LIPOPROTEIN"/>
    <property type="match status" value="1"/>
</dbReference>
<evidence type="ECO:0000313" key="3">
    <source>
        <dbReference type="Proteomes" id="UP001156903"/>
    </source>
</evidence>
<keyword evidence="3" id="KW-1185">Reference proteome</keyword>
<protein>
    <recommendedName>
        <fullName evidence="4">Lipocalin-like domain-containing protein</fullName>
    </recommendedName>
</protein>
<evidence type="ECO:0000256" key="1">
    <source>
        <dbReference type="SAM" id="SignalP"/>
    </source>
</evidence>
<accession>A0ABQ6CAY4</accession>
<dbReference type="EMBL" id="BSPB01000024">
    <property type="protein sequence ID" value="GLS15342.1"/>
    <property type="molecule type" value="Genomic_DNA"/>
</dbReference>
<sequence length="161" mass="16484">MNKKTLAVWLATAMLAACGGSGDNNDNGTSAAGEPADKYVGTWDAPCYSEDGLSANATIVLTKGGAHSVSGTSTLRVFNNTSCSGNPVASQDFPANITIDGTTQASGKTADKVTETSLGESGKELLYVDGNRLFASQEGSALDGQGYPTQLDLATVQGIRR</sequence>
<name>A0ABQ6CAY4_9BURK</name>
<evidence type="ECO:0008006" key="4">
    <source>
        <dbReference type="Google" id="ProtNLM"/>
    </source>
</evidence>
<feature type="chain" id="PRO_5046142022" description="Lipocalin-like domain-containing protein" evidence="1">
    <location>
        <begin position="20"/>
        <end position="161"/>
    </location>
</feature>